<dbReference type="AlphaFoldDB" id="A0A948WTV8"/>
<dbReference type="EMBL" id="JAHLFP010000011">
    <property type="protein sequence ID" value="MBU3805613.1"/>
    <property type="molecule type" value="Genomic_DNA"/>
</dbReference>
<dbReference type="Proteomes" id="UP000713596">
    <property type="component" value="Unassembled WGS sequence"/>
</dbReference>
<feature type="transmembrane region" description="Helical" evidence="1">
    <location>
        <begin position="30"/>
        <end position="53"/>
    </location>
</feature>
<evidence type="ECO:0000313" key="2">
    <source>
        <dbReference type="EMBL" id="MBU3805613.1"/>
    </source>
</evidence>
<reference evidence="2" key="1">
    <citation type="journal article" date="2021" name="PeerJ">
        <title>Extensive microbial diversity within the chicken gut microbiome revealed by metagenomics and culture.</title>
        <authorList>
            <person name="Gilroy R."/>
            <person name="Ravi A."/>
            <person name="Getino M."/>
            <person name="Pursley I."/>
            <person name="Horton D.L."/>
            <person name="Alikhan N.F."/>
            <person name="Baker D."/>
            <person name="Gharbi K."/>
            <person name="Hall N."/>
            <person name="Watson M."/>
            <person name="Adriaenssens E.M."/>
            <person name="Foster-Nyarko E."/>
            <person name="Jarju S."/>
            <person name="Secka A."/>
            <person name="Antonio M."/>
            <person name="Oren A."/>
            <person name="Chaudhuri R.R."/>
            <person name="La Ragione R."/>
            <person name="Hildebrand F."/>
            <person name="Pallen M.J."/>
        </authorList>
    </citation>
    <scope>NUCLEOTIDE SEQUENCE</scope>
    <source>
        <strain evidence="2">B5_2728</strain>
    </source>
</reference>
<name>A0A948WTV8_9FIRM</name>
<keyword evidence="1" id="KW-0472">Membrane</keyword>
<organism evidence="2 3">
    <name type="scientific">Candidatus Allofournierella pullistercoris</name>
    <dbReference type="NCBI Taxonomy" id="2838597"/>
    <lineage>
        <taxon>Bacteria</taxon>
        <taxon>Bacillati</taxon>
        <taxon>Bacillota</taxon>
        <taxon>Clostridia</taxon>
        <taxon>Eubacteriales</taxon>
        <taxon>Oscillospiraceae</taxon>
        <taxon>Allofournierella</taxon>
    </lineage>
</organism>
<proteinExistence type="predicted"/>
<dbReference type="NCBIfam" id="TIGR02532">
    <property type="entry name" value="IV_pilin_GFxxxE"/>
    <property type="match status" value="1"/>
</dbReference>
<dbReference type="SUPFAM" id="SSF54523">
    <property type="entry name" value="Pili subunits"/>
    <property type="match status" value="1"/>
</dbReference>
<dbReference type="Pfam" id="PF07963">
    <property type="entry name" value="N_methyl"/>
    <property type="match status" value="1"/>
</dbReference>
<dbReference type="Gene3D" id="3.30.700.10">
    <property type="entry name" value="Glycoprotein, Type 4 Pilin"/>
    <property type="match status" value="1"/>
</dbReference>
<sequence length="148" mass="16658">MRKNDSRYFFFLLPKPRMPKGFVLGKKPGFTLIEMVVVIAMMSILAAAGVAGYQNLVTHFTKASCVASREDALQALVSEYLQGELPSTLSQSQIDQWLNGRYKPANHTSDSAHWTQLTLQEHGGMLTFRLGCTHHTHTEVERQVRKLP</sequence>
<evidence type="ECO:0000313" key="3">
    <source>
        <dbReference type="Proteomes" id="UP000713596"/>
    </source>
</evidence>
<dbReference type="InterPro" id="IPR012902">
    <property type="entry name" value="N_methyl_site"/>
</dbReference>
<keyword evidence="1" id="KW-1133">Transmembrane helix</keyword>
<reference evidence="2" key="2">
    <citation type="submission" date="2021-04" db="EMBL/GenBank/DDBJ databases">
        <authorList>
            <person name="Gilroy R."/>
        </authorList>
    </citation>
    <scope>NUCLEOTIDE SEQUENCE</scope>
    <source>
        <strain evidence="2">B5_2728</strain>
    </source>
</reference>
<gene>
    <name evidence="2" type="ORF">H9882_01725</name>
</gene>
<accession>A0A948WTV8</accession>
<comment type="caution">
    <text evidence="2">The sequence shown here is derived from an EMBL/GenBank/DDBJ whole genome shotgun (WGS) entry which is preliminary data.</text>
</comment>
<dbReference type="InterPro" id="IPR045584">
    <property type="entry name" value="Pilin-like"/>
</dbReference>
<evidence type="ECO:0000256" key="1">
    <source>
        <dbReference type="SAM" id="Phobius"/>
    </source>
</evidence>
<keyword evidence="1" id="KW-0812">Transmembrane</keyword>
<protein>
    <submittedName>
        <fullName evidence="2">Prepilin-type N-terminal cleavage/methylation domain-containing protein</fullName>
    </submittedName>
</protein>